<dbReference type="EMBL" id="FNAQ01000001">
    <property type="protein sequence ID" value="SDD76506.1"/>
    <property type="molecule type" value="Genomic_DNA"/>
</dbReference>
<gene>
    <name evidence="2" type="ORF">SAMN05661003_101241</name>
</gene>
<dbReference type="AlphaFoldDB" id="A0A1G6XH17"/>
<dbReference type="Gene3D" id="3.40.50.10090">
    <property type="match status" value="2"/>
</dbReference>
<dbReference type="CDD" id="cd06578">
    <property type="entry name" value="HemD"/>
    <property type="match status" value="1"/>
</dbReference>
<evidence type="ECO:0000313" key="3">
    <source>
        <dbReference type="Proteomes" id="UP000243205"/>
    </source>
</evidence>
<proteinExistence type="predicted"/>
<dbReference type="GO" id="GO:0004852">
    <property type="term" value="F:uroporphyrinogen-III synthase activity"/>
    <property type="evidence" value="ECO:0007669"/>
    <property type="project" value="InterPro"/>
</dbReference>
<name>A0A1G6XH17_9BACT</name>
<dbReference type="PANTHER" id="PTHR40082:SF1">
    <property type="entry name" value="BLR5956 PROTEIN"/>
    <property type="match status" value="1"/>
</dbReference>
<dbReference type="GO" id="GO:0006780">
    <property type="term" value="P:uroporphyrinogen III biosynthetic process"/>
    <property type="evidence" value="ECO:0007669"/>
    <property type="project" value="InterPro"/>
</dbReference>
<dbReference type="InterPro" id="IPR003754">
    <property type="entry name" value="4pyrrol_synth_uPrphyn_synth"/>
</dbReference>
<keyword evidence="3" id="KW-1185">Reference proteome</keyword>
<dbReference type="PANTHER" id="PTHR40082">
    <property type="entry name" value="BLR5956 PROTEIN"/>
    <property type="match status" value="1"/>
</dbReference>
<dbReference type="SUPFAM" id="SSF69618">
    <property type="entry name" value="HemD-like"/>
    <property type="match status" value="1"/>
</dbReference>
<sequence>MNPCGRWMNTEALSTALHGRRVLVTRPRQQAQEFVRLLQQAGAEALALPLIRIAAPVDPQPLWQALAALADYDAVLLTSVNGVAAVRQLLQPDGAPAFVWPSTVRLFAVGPKTAAALQRLGWPVCQPQADFRAESLLALLQQQGVAGWRVLYPRAEQVRPVLPEGLRAAGAMLEDPVAYRTLPDLERRDELLALLPHLDAVTFASSSSVEQFVALLGSETAAAVCRDLCCASIGPVTTATAQRFGLAVQAEAEPYTLEGLVAALQRHFVSLPTQERC</sequence>
<dbReference type="Proteomes" id="UP000243205">
    <property type="component" value="Unassembled WGS sequence"/>
</dbReference>
<organism evidence="2 3">
    <name type="scientific">Desulfuromonas thiophila</name>
    <dbReference type="NCBI Taxonomy" id="57664"/>
    <lineage>
        <taxon>Bacteria</taxon>
        <taxon>Pseudomonadati</taxon>
        <taxon>Thermodesulfobacteriota</taxon>
        <taxon>Desulfuromonadia</taxon>
        <taxon>Desulfuromonadales</taxon>
        <taxon>Desulfuromonadaceae</taxon>
        <taxon>Desulfuromonas</taxon>
    </lineage>
</organism>
<evidence type="ECO:0000313" key="2">
    <source>
        <dbReference type="EMBL" id="SDD76506.1"/>
    </source>
</evidence>
<dbReference type="InterPro" id="IPR036108">
    <property type="entry name" value="4pyrrol_syn_uPrphyn_synt_sf"/>
</dbReference>
<reference evidence="3" key="1">
    <citation type="submission" date="2016-10" db="EMBL/GenBank/DDBJ databases">
        <authorList>
            <person name="Varghese N."/>
            <person name="Submissions S."/>
        </authorList>
    </citation>
    <scope>NUCLEOTIDE SEQUENCE [LARGE SCALE GENOMIC DNA]</scope>
    <source>
        <strain evidence="3">DSM 8987</strain>
    </source>
</reference>
<dbReference type="Pfam" id="PF02602">
    <property type="entry name" value="HEM4"/>
    <property type="match status" value="1"/>
</dbReference>
<accession>A0A1G6XH17</accession>
<dbReference type="InterPro" id="IPR039793">
    <property type="entry name" value="UROS/Hem4"/>
</dbReference>
<dbReference type="STRING" id="57664.SAMN05661003_101241"/>
<protein>
    <submittedName>
        <fullName evidence="2">Uroporphyrinogen-III synthase</fullName>
    </submittedName>
</protein>
<evidence type="ECO:0000259" key="1">
    <source>
        <dbReference type="Pfam" id="PF02602"/>
    </source>
</evidence>
<feature type="domain" description="Tetrapyrrole biosynthesis uroporphyrinogen III synthase" evidence="1">
    <location>
        <begin position="33"/>
        <end position="262"/>
    </location>
</feature>